<accession>A0ABS8SAY1</accession>
<keyword evidence="2" id="KW-1185">Reference proteome</keyword>
<evidence type="ECO:0000313" key="1">
    <source>
        <dbReference type="EMBL" id="MCD7455980.1"/>
    </source>
</evidence>
<dbReference type="EMBL" id="JACEIK010000380">
    <property type="protein sequence ID" value="MCD7455980.1"/>
    <property type="molecule type" value="Genomic_DNA"/>
</dbReference>
<dbReference type="Proteomes" id="UP000823775">
    <property type="component" value="Unassembled WGS sequence"/>
</dbReference>
<organism evidence="1 2">
    <name type="scientific">Datura stramonium</name>
    <name type="common">Jimsonweed</name>
    <name type="synonym">Common thornapple</name>
    <dbReference type="NCBI Taxonomy" id="4076"/>
    <lineage>
        <taxon>Eukaryota</taxon>
        <taxon>Viridiplantae</taxon>
        <taxon>Streptophyta</taxon>
        <taxon>Embryophyta</taxon>
        <taxon>Tracheophyta</taxon>
        <taxon>Spermatophyta</taxon>
        <taxon>Magnoliopsida</taxon>
        <taxon>eudicotyledons</taxon>
        <taxon>Gunneridae</taxon>
        <taxon>Pentapetalae</taxon>
        <taxon>asterids</taxon>
        <taxon>lamiids</taxon>
        <taxon>Solanales</taxon>
        <taxon>Solanaceae</taxon>
        <taxon>Solanoideae</taxon>
        <taxon>Datureae</taxon>
        <taxon>Datura</taxon>
    </lineage>
</organism>
<protein>
    <submittedName>
        <fullName evidence="1">Uncharacterized protein</fullName>
    </submittedName>
</protein>
<feature type="non-terminal residue" evidence="1">
    <location>
        <position position="62"/>
    </location>
</feature>
<reference evidence="1 2" key="1">
    <citation type="journal article" date="2021" name="BMC Genomics">
        <title>Datura genome reveals duplications of psychoactive alkaloid biosynthetic genes and high mutation rate following tissue culture.</title>
        <authorList>
            <person name="Rajewski A."/>
            <person name="Carter-House D."/>
            <person name="Stajich J."/>
            <person name="Litt A."/>
        </authorList>
    </citation>
    <scope>NUCLEOTIDE SEQUENCE [LARGE SCALE GENOMIC DNA]</scope>
    <source>
        <strain evidence="1">AR-01</strain>
    </source>
</reference>
<comment type="caution">
    <text evidence="1">The sequence shown here is derived from an EMBL/GenBank/DDBJ whole genome shotgun (WGS) entry which is preliminary data.</text>
</comment>
<proteinExistence type="predicted"/>
<sequence length="62" mass="6776">MCPTIENLIHRIQDTCRERDQSKSARIVGFTGSLGTLNLSPEHTGRGRPPLPLCAQCGKARS</sequence>
<gene>
    <name evidence="1" type="ORF">HAX54_030373</name>
</gene>
<evidence type="ECO:0000313" key="2">
    <source>
        <dbReference type="Proteomes" id="UP000823775"/>
    </source>
</evidence>
<name>A0ABS8SAY1_DATST</name>